<dbReference type="InterPro" id="IPR050884">
    <property type="entry name" value="CNP_phosphodiesterase-III"/>
</dbReference>
<dbReference type="GO" id="GO:0004112">
    <property type="term" value="F:cyclic-nucleotide phosphodiesterase activity"/>
    <property type="evidence" value="ECO:0007669"/>
    <property type="project" value="InterPro"/>
</dbReference>
<evidence type="ECO:0000256" key="3">
    <source>
        <dbReference type="ARBA" id="ARBA00023004"/>
    </source>
</evidence>
<organism evidence="6 7">
    <name type="scientific">Microbacterium oryzae</name>
    <dbReference type="NCBI Taxonomy" id="743009"/>
    <lineage>
        <taxon>Bacteria</taxon>
        <taxon>Bacillati</taxon>
        <taxon>Actinomycetota</taxon>
        <taxon>Actinomycetes</taxon>
        <taxon>Micrococcales</taxon>
        <taxon>Microbacteriaceae</taxon>
        <taxon>Microbacterium</taxon>
    </lineage>
</organism>
<dbReference type="InterPro" id="IPR029052">
    <property type="entry name" value="Metallo-depent_PP-like"/>
</dbReference>
<gene>
    <name evidence="6" type="ORF">D7D94_13890</name>
</gene>
<evidence type="ECO:0000256" key="1">
    <source>
        <dbReference type="ARBA" id="ARBA00022723"/>
    </source>
</evidence>
<accession>A0A6I6DVE4</accession>
<evidence type="ECO:0000313" key="6">
    <source>
        <dbReference type="EMBL" id="QGU28975.1"/>
    </source>
</evidence>
<keyword evidence="3" id="KW-0408">Iron</keyword>
<dbReference type="RefSeq" id="WP_156243188.1">
    <property type="nucleotide sequence ID" value="NZ_BAAAZL010000007.1"/>
</dbReference>
<name>A0A6I6DVE4_9MICO</name>
<dbReference type="CDD" id="cd07402">
    <property type="entry name" value="MPP_GpdQ"/>
    <property type="match status" value="1"/>
</dbReference>
<dbReference type="SUPFAM" id="SSF56300">
    <property type="entry name" value="Metallo-dependent phosphatases"/>
    <property type="match status" value="1"/>
</dbReference>
<keyword evidence="2" id="KW-0378">Hydrolase</keyword>
<dbReference type="Gene3D" id="3.60.21.10">
    <property type="match status" value="1"/>
</dbReference>
<reference evidence="6 7" key="1">
    <citation type="submission" date="2018-09" db="EMBL/GenBank/DDBJ databases">
        <title>Whole genome sequencing of Microbacterium oryzae strain MB-10T.</title>
        <authorList>
            <person name="Das S.K."/>
        </authorList>
    </citation>
    <scope>NUCLEOTIDE SEQUENCE [LARGE SCALE GENOMIC DNA]</scope>
    <source>
        <strain evidence="6 7">MB-10</strain>
    </source>
</reference>
<dbReference type="InterPro" id="IPR026575">
    <property type="entry name" value="GpdQ/CpdA-like"/>
</dbReference>
<dbReference type="Proteomes" id="UP000422989">
    <property type="component" value="Chromosome"/>
</dbReference>
<dbReference type="Pfam" id="PF00149">
    <property type="entry name" value="Metallophos"/>
    <property type="match status" value="1"/>
</dbReference>
<dbReference type="PANTHER" id="PTHR42988:SF2">
    <property type="entry name" value="CYCLIC NUCLEOTIDE PHOSPHODIESTERASE CBUA0032-RELATED"/>
    <property type="match status" value="1"/>
</dbReference>
<evidence type="ECO:0000256" key="2">
    <source>
        <dbReference type="ARBA" id="ARBA00022801"/>
    </source>
</evidence>
<keyword evidence="1" id="KW-0479">Metal-binding</keyword>
<dbReference type="PANTHER" id="PTHR42988">
    <property type="entry name" value="PHOSPHOHYDROLASE"/>
    <property type="match status" value="1"/>
</dbReference>
<evidence type="ECO:0000259" key="5">
    <source>
        <dbReference type="Pfam" id="PF00149"/>
    </source>
</evidence>
<dbReference type="OrthoDB" id="5241795at2"/>
<protein>
    <submittedName>
        <fullName evidence="6">Phosphodiesterase</fullName>
    </submittedName>
</protein>
<evidence type="ECO:0000313" key="7">
    <source>
        <dbReference type="Proteomes" id="UP000422989"/>
    </source>
</evidence>
<dbReference type="EMBL" id="CP032550">
    <property type="protein sequence ID" value="QGU28975.1"/>
    <property type="molecule type" value="Genomic_DNA"/>
</dbReference>
<dbReference type="KEGG" id="moj:D7D94_13890"/>
<feature type="domain" description="Calcineurin-like phosphoesterase" evidence="5">
    <location>
        <begin position="15"/>
        <end position="209"/>
    </location>
</feature>
<proteinExistence type="inferred from homology"/>
<dbReference type="AlphaFoldDB" id="A0A6I6DVE4"/>
<keyword evidence="7" id="KW-1185">Reference proteome</keyword>
<dbReference type="GO" id="GO:0046872">
    <property type="term" value="F:metal ion binding"/>
    <property type="evidence" value="ECO:0007669"/>
    <property type="project" value="UniProtKB-KW"/>
</dbReference>
<comment type="similarity">
    <text evidence="4">Belongs to the cyclic nucleotide phosphodiesterase class-III family.</text>
</comment>
<sequence length="304" mass="32983">MSTRMAEHPLPDHVLVHISDTHLVPPGERLYGAVEAGERLHDLLRSLATMAIRPDALVFTGDLADRGDAAAYRQLREIAEEAAARLGSRIVWVMGNHDDRATMRRELLDAAPTTEPYDRVAWVDGLRLVVLDSTVPGAAHGELDPAQLEWLAGVLETPAPEGTIIAMHHPPVPCVQDLAVTVELRDQRAFGDVVRGTDVRAILAGHLHYSTTAVFEGIPVSVASSTCYTQDLFTPGRGTRGRDAAQSLNLVHVYERTILHTVVPAAGGETVGAFVDAERTARVLREEGIVIPRSPQPRARAALR</sequence>
<dbReference type="InterPro" id="IPR004843">
    <property type="entry name" value="Calcineurin-like_PHP"/>
</dbReference>
<evidence type="ECO:0000256" key="4">
    <source>
        <dbReference type="ARBA" id="ARBA00025742"/>
    </source>
</evidence>